<dbReference type="PANTHER" id="PTHR12526:SF600">
    <property type="entry name" value="GLYCOSYL TRANSFERASE GROUP 1"/>
    <property type="match status" value="1"/>
</dbReference>
<accession>A0A2A6RI66</accession>
<dbReference type="EMBL" id="NQWI01000062">
    <property type="protein sequence ID" value="PDW02558.1"/>
    <property type="molecule type" value="Genomic_DNA"/>
</dbReference>
<keyword evidence="2" id="KW-0808">Transferase</keyword>
<reference evidence="3" key="1">
    <citation type="submission" date="2017-08" db="EMBL/GenBank/DDBJ databases">
        <authorList>
            <person name="Grouzdev D.S."/>
            <person name="Gaisin V.A."/>
            <person name="Rysina M.S."/>
            <person name="Gorlenko V.M."/>
        </authorList>
    </citation>
    <scope>NUCLEOTIDE SEQUENCE [LARGE SCALE GENOMIC DNA]</scope>
    <source>
        <strain evidence="3">Kir15-3F</strain>
    </source>
</reference>
<evidence type="ECO:0000313" key="2">
    <source>
        <dbReference type="EMBL" id="PDW02558.1"/>
    </source>
</evidence>
<dbReference type="SUPFAM" id="SSF53756">
    <property type="entry name" value="UDP-Glycosyltransferase/glycogen phosphorylase"/>
    <property type="match status" value="1"/>
</dbReference>
<protein>
    <submittedName>
        <fullName evidence="2">Glycosyl transferase family 1</fullName>
    </submittedName>
</protein>
<evidence type="ECO:0000259" key="1">
    <source>
        <dbReference type="Pfam" id="PF13579"/>
    </source>
</evidence>
<name>A0A2A6RI66_9CHLR</name>
<sequence>MLAPFGIRPKGTLLARMLPLAQALTQRGHAVTIIAPPVHNPEAAGTRIRYGAVPVVHTPAALGPGPLAVVQQSVALMHAALREQPDCLHLFKPKGYGGLAALAAAPLGLPLVLDTDDWEGPGGWNELLPYPTAARRLFAWQERDLPRRAAAVTVASRTLESLVWAMGVAPQRVFYLPNGVAVQPRAAAPIRAAATRGASAKLLLYTRFWELDLAELAAALAAVHSARPEARLIVVGQGEQGEEQHLLAWAERAGFRPLLDYRGWLAPEAIPEVLAEAAIALVPTRDTLINRARCSAKLLELMGAGLALVASDVGEARSFIRHEQHGLLVPPGDAGALAVACVRLLDDAPLRERLAQGAYMAATQSTWQRLALVAEAAYTLALPP</sequence>
<dbReference type="CDD" id="cd03794">
    <property type="entry name" value="GT4_WbuB-like"/>
    <property type="match status" value="1"/>
</dbReference>
<dbReference type="OrthoDB" id="5449954at2"/>
<dbReference type="Proteomes" id="UP000220527">
    <property type="component" value="Unassembled WGS sequence"/>
</dbReference>
<dbReference type="AlphaFoldDB" id="A0A2A6RI66"/>
<gene>
    <name evidence="2" type="ORF">CJ255_13360</name>
</gene>
<organism evidence="2 3">
    <name type="scientific">Candidatus Viridilinea mediisalina</name>
    <dbReference type="NCBI Taxonomy" id="2024553"/>
    <lineage>
        <taxon>Bacteria</taxon>
        <taxon>Bacillati</taxon>
        <taxon>Chloroflexota</taxon>
        <taxon>Chloroflexia</taxon>
        <taxon>Chloroflexales</taxon>
        <taxon>Chloroflexineae</taxon>
        <taxon>Oscillochloridaceae</taxon>
        <taxon>Candidatus Viridilinea</taxon>
    </lineage>
</organism>
<dbReference type="Pfam" id="PF13692">
    <property type="entry name" value="Glyco_trans_1_4"/>
    <property type="match status" value="1"/>
</dbReference>
<dbReference type="PANTHER" id="PTHR12526">
    <property type="entry name" value="GLYCOSYLTRANSFERASE"/>
    <property type="match status" value="1"/>
</dbReference>
<evidence type="ECO:0000313" key="3">
    <source>
        <dbReference type="Proteomes" id="UP000220527"/>
    </source>
</evidence>
<dbReference type="Pfam" id="PF13579">
    <property type="entry name" value="Glyco_trans_4_4"/>
    <property type="match status" value="1"/>
</dbReference>
<keyword evidence="3" id="KW-1185">Reference proteome</keyword>
<proteinExistence type="predicted"/>
<dbReference type="InterPro" id="IPR028098">
    <property type="entry name" value="Glyco_trans_4-like_N"/>
</dbReference>
<feature type="domain" description="Glycosyltransferase subfamily 4-like N-terminal" evidence="1">
    <location>
        <begin position="16"/>
        <end position="179"/>
    </location>
</feature>
<dbReference type="Gene3D" id="3.40.50.2000">
    <property type="entry name" value="Glycogen Phosphorylase B"/>
    <property type="match status" value="2"/>
</dbReference>
<dbReference type="GO" id="GO:0016757">
    <property type="term" value="F:glycosyltransferase activity"/>
    <property type="evidence" value="ECO:0007669"/>
    <property type="project" value="TreeGrafter"/>
</dbReference>
<comment type="caution">
    <text evidence="2">The sequence shown here is derived from an EMBL/GenBank/DDBJ whole genome shotgun (WGS) entry which is preliminary data.</text>
</comment>